<dbReference type="GO" id="GO:0016226">
    <property type="term" value="P:iron-sulfur cluster assembly"/>
    <property type="evidence" value="ECO:0007669"/>
    <property type="project" value="TreeGrafter"/>
</dbReference>
<dbReference type="PANTHER" id="PTHR22602:SF0">
    <property type="entry name" value="TRANSFERASE CAF17, MITOCHONDRIAL-RELATED"/>
    <property type="match status" value="1"/>
</dbReference>
<evidence type="ECO:0000313" key="4">
    <source>
        <dbReference type="EMBL" id="QDT32217.1"/>
    </source>
</evidence>
<dbReference type="AlphaFoldDB" id="A0A517QL04"/>
<dbReference type="PIRSF" id="PIRSF006487">
    <property type="entry name" value="GcvT"/>
    <property type="match status" value="1"/>
</dbReference>
<dbReference type="KEGG" id="tpol:Mal48_14590"/>
<dbReference type="InterPro" id="IPR029043">
    <property type="entry name" value="GcvT/YgfZ_C"/>
</dbReference>
<gene>
    <name evidence="4" type="primary">gcvT_1</name>
    <name evidence="4" type="ORF">Mal48_14590</name>
</gene>
<dbReference type="Proteomes" id="UP000315724">
    <property type="component" value="Chromosome"/>
</dbReference>
<proteinExistence type="predicted"/>
<dbReference type="InterPro" id="IPR006222">
    <property type="entry name" value="GCVT_N"/>
</dbReference>
<keyword evidence="4" id="KW-0808">Transferase</keyword>
<accession>A0A517QL04</accession>
<dbReference type="SUPFAM" id="SSF103025">
    <property type="entry name" value="Folate-binding domain"/>
    <property type="match status" value="1"/>
</dbReference>
<dbReference type="Pfam" id="PF08669">
    <property type="entry name" value="GCV_T_C"/>
    <property type="match status" value="1"/>
</dbReference>
<dbReference type="InterPro" id="IPR017703">
    <property type="entry name" value="YgfZ/GCV_T_CS"/>
</dbReference>
<protein>
    <submittedName>
        <fullName evidence="4">Aminomethyltransferase</fullName>
        <ecNumber evidence="4">2.1.2.10</ecNumber>
    </submittedName>
</protein>
<keyword evidence="1" id="KW-0809">Transit peptide</keyword>
<dbReference type="PANTHER" id="PTHR22602">
    <property type="entry name" value="TRANSFERASE CAF17, MITOCHONDRIAL-RELATED"/>
    <property type="match status" value="1"/>
</dbReference>
<dbReference type="NCBIfam" id="TIGR03317">
    <property type="entry name" value="ygfZ_signature"/>
    <property type="match status" value="1"/>
</dbReference>
<dbReference type="InterPro" id="IPR013977">
    <property type="entry name" value="GcvT_C"/>
</dbReference>
<dbReference type="GO" id="GO:0004047">
    <property type="term" value="F:aminomethyltransferase activity"/>
    <property type="evidence" value="ECO:0007669"/>
    <property type="project" value="UniProtKB-EC"/>
</dbReference>
<dbReference type="EC" id="2.1.2.10" evidence="4"/>
<reference evidence="4 5" key="1">
    <citation type="submission" date="2019-02" db="EMBL/GenBank/DDBJ databases">
        <title>Deep-cultivation of Planctomycetes and their phenomic and genomic characterization uncovers novel biology.</title>
        <authorList>
            <person name="Wiegand S."/>
            <person name="Jogler M."/>
            <person name="Boedeker C."/>
            <person name="Pinto D."/>
            <person name="Vollmers J."/>
            <person name="Rivas-Marin E."/>
            <person name="Kohn T."/>
            <person name="Peeters S.H."/>
            <person name="Heuer A."/>
            <person name="Rast P."/>
            <person name="Oberbeckmann S."/>
            <person name="Bunk B."/>
            <person name="Jeske O."/>
            <person name="Meyerdierks A."/>
            <person name="Storesund J.E."/>
            <person name="Kallscheuer N."/>
            <person name="Luecker S."/>
            <person name="Lage O.M."/>
            <person name="Pohl T."/>
            <person name="Merkel B.J."/>
            <person name="Hornburger P."/>
            <person name="Mueller R.-W."/>
            <person name="Bruemmer F."/>
            <person name="Labrenz M."/>
            <person name="Spormann A.M."/>
            <person name="Op den Camp H."/>
            <person name="Overmann J."/>
            <person name="Amann R."/>
            <person name="Jetten M.S.M."/>
            <person name="Mascher T."/>
            <person name="Medema M.H."/>
            <person name="Devos D.P."/>
            <person name="Kaster A.-K."/>
            <person name="Ovreas L."/>
            <person name="Rohde M."/>
            <person name="Galperin M.Y."/>
            <person name="Jogler C."/>
        </authorList>
    </citation>
    <scope>NUCLEOTIDE SEQUENCE [LARGE SCALE GENOMIC DNA]</scope>
    <source>
        <strain evidence="4 5">Mal48</strain>
    </source>
</reference>
<dbReference type="GO" id="GO:0032259">
    <property type="term" value="P:methylation"/>
    <property type="evidence" value="ECO:0007669"/>
    <property type="project" value="UniProtKB-KW"/>
</dbReference>
<sequence>MDTLLFDLSAWSQIQITGVDRKSFLQSFCTNDINKLGSGAVCEVFIPDIKGKILGHLFVVAEDEHLTLLAVPGANETVAPHLTKYLLGVEAEVQDKTNDTGLLCLIGDNVADVVGEAVSLELNQGRKIALGGNSLLIVRVDITNFPTYLVSGSREEIEVAQQYLLEKGAPVGTDAHFERLRIEAGFPFAGVDISAANIAQEAARTDQTISFTKGCYLGQEPIARLDAMGHTNKELRGLVIEAESVSNGASVLAEEKEVGTITSVAQRGDGTSVGFAIVRAKFAKPGTSLVVTDAVGTYPATVFWPRLE</sequence>
<keyword evidence="4" id="KW-0489">Methyltransferase</keyword>
<dbReference type="InterPro" id="IPR045179">
    <property type="entry name" value="YgfZ/GcvT"/>
</dbReference>
<dbReference type="SUPFAM" id="SSF101790">
    <property type="entry name" value="Aminomethyltransferase beta-barrel domain"/>
    <property type="match status" value="1"/>
</dbReference>
<name>A0A517QL04_9PLAN</name>
<organism evidence="4 5">
    <name type="scientific">Thalassoglobus polymorphus</name>
    <dbReference type="NCBI Taxonomy" id="2527994"/>
    <lineage>
        <taxon>Bacteria</taxon>
        <taxon>Pseudomonadati</taxon>
        <taxon>Planctomycetota</taxon>
        <taxon>Planctomycetia</taxon>
        <taxon>Planctomycetales</taxon>
        <taxon>Planctomycetaceae</taxon>
        <taxon>Thalassoglobus</taxon>
    </lineage>
</organism>
<keyword evidence="5" id="KW-1185">Reference proteome</keyword>
<dbReference type="EMBL" id="CP036267">
    <property type="protein sequence ID" value="QDT32217.1"/>
    <property type="molecule type" value="Genomic_DNA"/>
</dbReference>
<feature type="domain" description="Aminomethyltransferase C-terminal" evidence="3">
    <location>
        <begin position="233"/>
        <end position="302"/>
    </location>
</feature>
<dbReference type="Gene3D" id="3.30.1360.120">
    <property type="entry name" value="Probable tRNA modification gtpase trme, domain 1"/>
    <property type="match status" value="1"/>
</dbReference>
<evidence type="ECO:0000259" key="3">
    <source>
        <dbReference type="Pfam" id="PF08669"/>
    </source>
</evidence>
<dbReference type="RefSeq" id="WP_197442120.1">
    <property type="nucleotide sequence ID" value="NZ_CP036267.1"/>
</dbReference>
<evidence type="ECO:0000313" key="5">
    <source>
        <dbReference type="Proteomes" id="UP000315724"/>
    </source>
</evidence>
<evidence type="ECO:0000256" key="1">
    <source>
        <dbReference type="ARBA" id="ARBA00022946"/>
    </source>
</evidence>
<evidence type="ECO:0000259" key="2">
    <source>
        <dbReference type="Pfam" id="PF01571"/>
    </source>
</evidence>
<dbReference type="InterPro" id="IPR027266">
    <property type="entry name" value="TrmE/GcvT-like"/>
</dbReference>
<dbReference type="Pfam" id="PF01571">
    <property type="entry name" value="GCV_T"/>
    <property type="match status" value="1"/>
</dbReference>
<feature type="domain" description="GCVT N-terminal" evidence="2">
    <location>
        <begin position="5"/>
        <end position="202"/>
    </location>
</feature>
<dbReference type="GO" id="GO:0008168">
    <property type="term" value="F:methyltransferase activity"/>
    <property type="evidence" value="ECO:0007669"/>
    <property type="project" value="UniProtKB-KW"/>
</dbReference>